<keyword evidence="7" id="KW-1185">Reference proteome</keyword>
<sequence>MNLAVCLLAMMLICGPLAADGGIIPGHRAKRSDDPQPLEAVIMQLSNEMNELKAHVAADKNELSALENKVDTIDRRVAFLVQIANDRGQVIPGHAPYKFDQIVLNDGNAYDATVGVFTAPYAGVYMLAVQVFTDKGENPRVDIRVNGRILTRMSLDTRGLSDVAESDSTAVVTKLETGDKVWVEADGDWTYWGGPHSFFSGALLYTV</sequence>
<dbReference type="SMART" id="SM00110">
    <property type="entry name" value="C1Q"/>
    <property type="match status" value="1"/>
</dbReference>
<comment type="subcellular location">
    <subcellularLocation>
        <location evidence="1">Secreted</location>
    </subcellularLocation>
</comment>
<feature type="domain" description="C1q" evidence="5">
    <location>
        <begin position="72"/>
        <end position="207"/>
    </location>
</feature>
<feature type="signal peptide" evidence="4">
    <location>
        <begin position="1"/>
        <end position="19"/>
    </location>
</feature>
<keyword evidence="3" id="KW-0175">Coiled coil</keyword>
<evidence type="ECO:0000259" key="5">
    <source>
        <dbReference type="PROSITE" id="PS50871"/>
    </source>
</evidence>
<dbReference type="InterPro" id="IPR001073">
    <property type="entry name" value="C1q_dom"/>
</dbReference>
<keyword evidence="2" id="KW-0964">Secreted</keyword>
<reference evidence="6 7" key="1">
    <citation type="journal article" date="2023" name="Sci. Data">
        <title>Genome assembly of the Korean intertidal mud-creeper Batillaria attramentaria.</title>
        <authorList>
            <person name="Patra A.K."/>
            <person name="Ho P.T."/>
            <person name="Jun S."/>
            <person name="Lee S.J."/>
            <person name="Kim Y."/>
            <person name="Won Y.J."/>
        </authorList>
    </citation>
    <scope>NUCLEOTIDE SEQUENCE [LARGE SCALE GENOMIC DNA]</scope>
    <source>
        <strain evidence="6">Wonlab-2016</strain>
    </source>
</reference>
<comment type="caution">
    <text evidence="6">The sequence shown here is derived from an EMBL/GenBank/DDBJ whole genome shotgun (WGS) entry which is preliminary data.</text>
</comment>
<dbReference type="Proteomes" id="UP001519460">
    <property type="component" value="Unassembled WGS sequence"/>
</dbReference>
<name>A0ABD0M3N9_9CAEN</name>
<evidence type="ECO:0000256" key="3">
    <source>
        <dbReference type="SAM" id="Coils"/>
    </source>
</evidence>
<dbReference type="PANTHER" id="PTHR15427">
    <property type="entry name" value="EMILIN ELASTIN MICROFIBRIL INTERFACE-LOCATED PROTEIN ELASTIN MICROFIBRIL INTERFACER"/>
    <property type="match status" value="1"/>
</dbReference>
<dbReference type="Gene3D" id="2.60.120.40">
    <property type="match status" value="1"/>
</dbReference>
<dbReference type="PROSITE" id="PS50871">
    <property type="entry name" value="C1Q"/>
    <property type="match status" value="1"/>
</dbReference>
<accession>A0ABD0M3N9</accession>
<dbReference type="InterPro" id="IPR050392">
    <property type="entry name" value="Collagen/C1q_domain"/>
</dbReference>
<feature type="chain" id="PRO_5044779934" description="C1q domain-containing protein" evidence="4">
    <location>
        <begin position="20"/>
        <end position="207"/>
    </location>
</feature>
<protein>
    <recommendedName>
        <fullName evidence="5">C1q domain-containing protein</fullName>
    </recommendedName>
</protein>
<evidence type="ECO:0000256" key="4">
    <source>
        <dbReference type="SAM" id="SignalP"/>
    </source>
</evidence>
<feature type="coiled-coil region" evidence="3">
    <location>
        <begin position="42"/>
        <end position="76"/>
    </location>
</feature>
<proteinExistence type="predicted"/>
<dbReference type="PANTHER" id="PTHR15427:SF2">
    <property type="entry name" value="EMILIN-3"/>
    <property type="match status" value="1"/>
</dbReference>
<evidence type="ECO:0000313" key="7">
    <source>
        <dbReference type="Proteomes" id="UP001519460"/>
    </source>
</evidence>
<evidence type="ECO:0000256" key="1">
    <source>
        <dbReference type="ARBA" id="ARBA00004613"/>
    </source>
</evidence>
<evidence type="ECO:0000256" key="2">
    <source>
        <dbReference type="ARBA" id="ARBA00022525"/>
    </source>
</evidence>
<dbReference type="Pfam" id="PF00386">
    <property type="entry name" value="C1q"/>
    <property type="match status" value="1"/>
</dbReference>
<organism evidence="6 7">
    <name type="scientific">Batillaria attramentaria</name>
    <dbReference type="NCBI Taxonomy" id="370345"/>
    <lineage>
        <taxon>Eukaryota</taxon>
        <taxon>Metazoa</taxon>
        <taxon>Spiralia</taxon>
        <taxon>Lophotrochozoa</taxon>
        <taxon>Mollusca</taxon>
        <taxon>Gastropoda</taxon>
        <taxon>Caenogastropoda</taxon>
        <taxon>Sorbeoconcha</taxon>
        <taxon>Cerithioidea</taxon>
        <taxon>Batillariidae</taxon>
        <taxon>Batillaria</taxon>
    </lineage>
</organism>
<evidence type="ECO:0000313" key="6">
    <source>
        <dbReference type="EMBL" id="KAK7505878.1"/>
    </source>
</evidence>
<dbReference type="PRINTS" id="PR00007">
    <property type="entry name" value="COMPLEMNTC1Q"/>
</dbReference>
<dbReference type="SUPFAM" id="SSF49842">
    <property type="entry name" value="TNF-like"/>
    <property type="match status" value="1"/>
</dbReference>
<keyword evidence="4" id="KW-0732">Signal</keyword>
<dbReference type="GO" id="GO:0005576">
    <property type="term" value="C:extracellular region"/>
    <property type="evidence" value="ECO:0007669"/>
    <property type="project" value="UniProtKB-SubCell"/>
</dbReference>
<gene>
    <name evidence="6" type="ORF">BaRGS_00003149</name>
</gene>
<dbReference type="AlphaFoldDB" id="A0ABD0M3N9"/>
<dbReference type="InterPro" id="IPR008983">
    <property type="entry name" value="Tumour_necrosis_fac-like_dom"/>
</dbReference>
<dbReference type="EMBL" id="JACVVK020000009">
    <property type="protein sequence ID" value="KAK7505878.1"/>
    <property type="molecule type" value="Genomic_DNA"/>
</dbReference>